<evidence type="ECO:0000313" key="2">
    <source>
        <dbReference type="Proteomes" id="UP000434639"/>
    </source>
</evidence>
<dbReference type="EMBL" id="WMIB01000004">
    <property type="protein sequence ID" value="MTH53005.1"/>
    <property type="molecule type" value="Genomic_DNA"/>
</dbReference>
<dbReference type="InterPro" id="IPR054224">
    <property type="entry name" value="DUF6944"/>
</dbReference>
<dbReference type="Proteomes" id="UP000434639">
    <property type="component" value="Unassembled WGS sequence"/>
</dbReference>
<keyword evidence="2" id="KW-1185">Reference proteome</keyword>
<dbReference type="AlphaFoldDB" id="A0A7X2S4B8"/>
<dbReference type="OrthoDB" id="2869857at2"/>
<organism evidence="1 2">
    <name type="scientific">Metabacillus mangrovi</name>
    <dbReference type="NCBI Taxonomy" id="1491830"/>
    <lineage>
        <taxon>Bacteria</taxon>
        <taxon>Bacillati</taxon>
        <taxon>Bacillota</taxon>
        <taxon>Bacilli</taxon>
        <taxon>Bacillales</taxon>
        <taxon>Bacillaceae</taxon>
        <taxon>Metabacillus</taxon>
    </lineage>
</organism>
<protein>
    <submittedName>
        <fullName evidence="1">Uncharacterized protein</fullName>
    </submittedName>
</protein>
<accession>A0A7X2S4B8</accession>
<proteinExistence type="predicted"/>
<evidence type="ECO:0000313" key="1">
    <source>
        <dbReference type="EMBL" id="MTH53005.1"/>
    </source>
</evidence>
<reference evidence="1 2" key="1">
    <citation type="journal article" date="2017" name="Int. J. Syst. Evol. Microbiol.">
        <title>Bacillus mangrovi sp. nov., isolated from a sediment sample from a mangrove forest.</title>
        <authorList>
            <person name="Gupta V."/>
            <person name="Singh P.K."/>
            <person name="Korpole S."/>
            <person name="Tanuku N.R.S."/>
            <person name="Pinnaka A.K."/>
        </authorList>
    </citation>
    <scope>NUCLEOTIDE SEQUENCE [LARGE SCALE GENOMIC DNA]</scope>
    <source>
        <strain evidence="1 2">KCTC 33872</strain>
    </source>
</reference>
<name>A0A7X2S4B8_9BACI</name>
<sequence length="193" mass="19602">MRSYERNLELAGAFIQLGGTAIAAAGETITAAGESEGTAGQGLIGAGNGTEAAGNALQAIALSENGTRVFSALGSWLQAAGNSTNAFASFVLLKGSREAGLRLDILGDSIQAVGAAIEAAAVDPSLFYADEIITGEYLVSFGAGVEAIGSWYLLQGKEQAGNSINAFGSYLQFTGVALISGALTKDYIREDVP</sequence>
<dbReference type="Pfam" id="PF22116">
    <property type="entry name" value="DUF6944"/>
    <property type="match status" value="1"/>
</dbReference>
<comment type="caution">
    <text evidence="1">The sequence shown here is derived from an EMBL/GenBank/DDBJ whole genome shotgun (WGS) entry which is preliminary data.</text>
</comment>
<dbReference type="RefSeq" id="WP_155111546.1">
    <property type="nucleotide sequence ID" value="NZ_WMIB01000004.1"/>
</dbReference>
<gene>
    <name evidence="1" type="ORF">GKZ89_06240</name>
</gene>